<feature type="domain" description="HD" evidence="1">
    <location>
        <begin position="55"/>
        <end position="138"/>
    </location>
</feature>
<gene>
    <name evidence="2" type="ORF">ACFPZN_19255</name>
</gene>
<dbReference type="Proteomes" id="UP001596074">
    <property type="component" value="Unassembled WGS sequence"/>
</dbReference>
<evidence type="ECO:0000313" key="3">
    <source>
        <dbReference type="Proteomes" id="UP001596074"/>
    </source>
</evidence>
<sequence length="196" mass="20871">MTATEGLRRALDEPGFRPLPGPVTVLLEAVEAPPRLAAHLRIVHDVACDLAGWVDGRYPAAGADPAAVAFGAATHDIGKALHPDELSGPGAEHEPAGYELLLSYGVDERLARFARTHAAWHEDGIGIDDLLVSLADKVWKAKRVRDLEQLLVDRLAVAAGEAPWQAFLMLDDVLGGIAEGADRRIAYQSTHPVAAA</sequence>
<comment type="caution">
    <text evidence="2">The sequence shown here is derived from an EMBL/GenBank/DDBJ whole genome shotgun (WGS) entry which is preliminary data.</text>
</comment>
<dbReference type="EC" id="3.1.-.-" evidence="2"/>
<dbReference type="Gene3D" id="1.10.3210.10">
    <property type="entry name" value="Hypothetical protein af1432"/>
    <property type="match status" value="1"/>
</dbReference>
<keyword evidence="3" id="KW-1185">Reference proteome</keyword>
<organism evidence="2 3">
    <name type="scientific">Actinomadura rugatobispora</name>
    <dbReference type="NCBI Taxonomy" id="1994"/>
    <lineage>
        <taxon>Bacteria</taxon>
        <taxon>Bacillati</taxon>
        <taxon>Actinomycetota</taxon>
        <taxon>Actinomycetes</taxon>
        <taxon>Streptosporangiales</taxon>
        <taxon>Thermomonosporaceae</taxon>
        <taxon>Actinomadura</taxon>
    </lineage>
</organism>
<proteinExistence type="predicted"/>
<evidence type="ECO:0000313" key="2">
    <source>
        <dbReference type="EMBL" id="MFC5747770.1"/>
    </source>
</evidence>
<dbReference type="InterPro" id="IPR006674">
    <property type="entry name" value="HD_domain"/>
</dbReference>
<dbReference type="EMBL" id="JBHSON010000025">
    <property type="protein sequence ID" value="MFC5747770.1"/>
    <property type="molecule type" value="Genomic_DNA"/>
</dbReference>
<evidence type="ECO:0000259" key="1">
    <source>
        <dbReference type="Pfam" id="PF01966"/>
    </source>
</evidence>
<protein>
    <submittedName>
        <fullName evidence="2">HD domain-containing protein</fullName>
        <ecNumber evidence="2">3.1.-.-</ecNumber>
    </submittedName>
</protein>
<dbReference type="SUPFAM" id="SSF109604">
    <property type="entry name" value="HD-domain/PDEase-like"/>
    <property type="match status" value="1"/>
</dbReference>
<reference evidence="3" key="1">
    <citation type="journal article" date="2019" name="Int. J. Syst. Evol. Microbiol.">
        <title>The Global Catalogue of Microorganisms (GCM) 10K type strain sequencing project: providing services to taxonomists for standard genome sequencing and annotation.</title>
        <authorList>
            <consortium name="The Broad Institute Genomics Platform"/>
            <consortium name="The Broad Institute Genome Sequencing Center for Infectious Disease"/>
            <person name="Wu L."/>
            <person name="Ma J."/>
        </authorList>
    </citation>
    <scope>NUCLEOTIDE SEQUENCE [LARGE SCALE GENOMIC DNA]</scope>
    <source>
        <strain evidence="3">KCTC 42087</strain>
    </source>
</reference>
<name>A0ABW1A3T6_9ACTN</name>
<dbReference type="RefSeq" id="WP_378283390.1">
    <property type="nucleotide sequence ID" value="NZ_JBHSON010000025.1"/>
</dbReference>
<accession>A0ABW1A3T6</accession>
<dbReference type="Pfam" id="PF01966">
    <property type="entry name" value="HD"/>
    <property type="match status" value="1"/>
</dbReference>
<dbReference type="GO" id="GO:0016787">
    <property type="term" value="F:hydrolase activity"/>
    <property type="evidence" value="ECO:0007669"/>
    <property type="project" value="UniProtKB-KW"/>
</dbReference>
<keyword evidence="2" id="KW-0378">Hydrolase</keyword>